<accession>A0A2R5H1E4</accession>
<evidence type="ECO:0000256" key="3">
    <source>
        <dbReference type="ARBA" id="ARBA00026117"/>
    </source>
</evidence>
<name>A0A2R5H1E4_9STRA</name>
<evidence type="ECO:0000313" key="10">
    <source>
        <dbReference type="Proteomes" id="UP000241890"/>
    </source>
</evidence>
<dbReference type="Gene3D" id="3.40.50.720">
    <property type="entry name" value="NAD(P)-binding Rossmann-like Domain"/>
    <property type="match status" value="1"/>
</dbReference>
<dbReference type="OrthoDB" id="1393670at2759"/>
<feature type="region of interest" description="Disordered" evidence="7">
    <location>
        <begin position="261"/>
        <end position="295"/>
    </location>
</feature>
<evidence type="ECO:0000313" key="9">
    <source>
        <dbReference type="EMBL" id="GBG34621.1"/>
    </source>
</evidence>
<feature type="compositionally biased region" description="Low complexity" evidence="7">
    <location>
        <begin position="327"/>
        <end position="339"/>
    </location>
</feature>
<dbReference type="GO" id="GO:0005777">
    <property type="term" value="C:peroxisome"/>
    <property type="evidence" value="ECO:0007669"/>
    <property type="project" value="TreeGrafter"/>
</dbReference>
<feature type="domain" description="Ketoreductase" evidence="8">
    <location>
        <begin position="16"/>
        <end position="195"/>
    </location>
</feature>
<dbReference type="FunFam" id="3.40.50.720:FF:000084">
    <property type="entry name" value="Short-chain dehydrogenase reductase"/>
    <property type="match status" value="1"/>
</dbReference>
<comment type="caution">
    <text evidence="9">The sequence shown here is derived from an EMBL/GenBank/DDBJ whole genome shotgun (WGS) entry which is preliminary data.</text>
</comment>
<comment type="catalytic activity">
    <reaction evidence="4">
        <text>a (2E,4E)-dienoyl-CoA + NADPH + H(+) = a 4,5-saturated-(3E)-enoyl-CoA + NADP(+)</text>
        <dbReference type="Rhea" id="RHEA:45912"/>
        <dbReference type="ChEBI" id="CHEBI:15378"/>
        <dbReference type="ChEBI" id="CHEBI:57783"/>
        <dbReference type="ChEBI" id="CHEBI:58349"/>
        <dbReference type="ChEBI" id="CHEBI:85101"/>
        <dbReference type="ChEBI" id="CHEBI:85493"/>
        <dbReference type="EC" id="1.3.1.124"/>
    </reaction>
</comment>
<dbReference type="Proteomes" id="UP000241890">
    <property type="component" value="Unassembled WGS sequence"/>
</dbReference>
<evidence type="ECO:0000256" key="1">
    <source>
        <dbReference type="ARBA" id="ARBA00022857"/>
    </source>
</evidence>
<dbReference type="EMBL" id="BEYU01000204">
    <property type="protein sequence ID" value="GBG34621.1"/>
    <property type="molecule type" value="Genomic_DNA"/>
</dbReference>
<dbReference type="PANTHER" id="PTHR43296">
    <property type="entry name" value="PEROXISOMAL 2,4-DIENOYL-COA REDUCTASE"/>
    <property type="match status" value="1"/>
</dbReference>
<dbReference type="InParanoid" id="A0A2R5H1E4"/>
<dbReference type="EC" id="1.3.1.124" evidence="3"/>
<sequence>MADVNSPFKANVIAGRVVLVTGGGSGIGFGIAKTLGDHGAKVVIMGRREQFLQDACAKLEQRGIETAYYAGDVRKEEDAKGVVDLAVSKFGRLGTLVNSAAGNFLAPAEEMSLNAFRTVLEIDLFGVFNMCRCAFPALKESGNGVIINISATLHYSATWYQTHATAAKSAIDSVTRQLALEWGTYGIRVNGIAPGPIADTPGLTKLSGGRNENEKIAAGIPIGRVGTTQDIGLTSLFLCTEAASFISGDIVVRLGKEAKKAKKAKKAKRKPSSSSLADELLQSEDEHKGKAAKGPGGSKRILLVLVALAVVFALWKATSGGGGGGDNAQAAAAEAASKSKSSKKKKSKAGDDEEGGENDDESLSMEGVDVIESKHGKLGWDKLQGPLVTKRPPRECSIRRIAPQVREPFFLLNKKTKWKRRIYTCLRQNKKACPKAIMDDFLARRWKLKPHDKSLEDRVMSTFVLTDSNTLVKLKAGRPQAFHAIYTLHEGSTYLNALMGASGLDGSILEQYVARSKLAKNFGCSYNALKIQPPQFQYDASSDCTKLEKALARHSSDSWVLSEWDPETGEEKLTLKSSQQLQAEKDFCAKNVRVSSTRDSTRLASMVVANPFTGFDNKLFDVRSYILIGSTMPMMVFFRQGFVRTASGSGFRSPYQFDQDAQEVSLDVFQEYLAREKLTGSHYVDTFLQSSMKQVALFLFHATRTKIHRRRGSYQIFSVDFVIDKTFRVYLEKTSGNPAMETHNRVDLDGLIADMHDLVQELHEVPVAFEGMVKGDKYGGWELIFSELSESCDKIVYNPCHTFIDFNDKDLTKQNKKVGKVQQTAKRLDNERKRIVKKTEEKKKNLCRERKIPYPGNKCDKFFKDLEQEDFNKRFALHEKSFNPNDFRLPKPGEVFAHEIVE</sequence>
<evidence type="ECO:0000256" key="7">
    <source>
        <dbReference type="SAM" id="MobiDB-lite"/>
    </source>
</evidence>
<dbReference type="InterPro" id="IPR057326">
    <property type="entry name" value="KR_dom"/>
</dbReference>
<dbReference type="PANTHER" id="PTHR43296:SF2">
    <property type="entry name" value="PEROXISOMAL 2,4-DIENOYL-COA REDUCTASE [(3E)-ENOYL-COA-PRODUCING]"/>
    <property type="match status" value="1"/>
</dbReference>
<gene>
    <name evidence="9" type="ORF">FCC1311_108432</name>
</gene>
<dbReference type="InterPro" id="IPR036291">
    <property type="entry name" value="NAD(P)-bd_dom_sf"/>
</dbReference>
<comment type="catalytic activity">
    <reaction evidence="5">
        <text>a (2E,4Z)-dienoyl-CoA + NADPH + H(+) = a 4,5-saturated-(3E)-enoyl-CoA + NADP(+)</text>
        <dbReference type="Rhea" id="RHEA:61892"/>
        <dbReference type="ChEBI" id="CHEBI:15378"/>
        <dbReference type="ChEBI" id="CHEBI:57783"/>
        <dbReference type="ChEBI" id="CHEBI:58349"/>
        <dbReference type="ChEBI" id="CHEBI:85099"/>
        <dbReference type="ChEBI" id="CHEBI:85493"/>
        <dbReference type="EC" id="1.3.1.124"/>
    </reaction>
</comment>
<organism evidence="9 10">
    <name type="scientific">Hondaea fermentalgiana</name>
    <dbReference type="NCBI Taxonomy" id="2315210"/>
    <lineage>
        <taxon>Eukaryota</taxon>
        <taxon>Sar</taxon>
        <taxon>Stramenopiles</taxon>
        <taxon>Bigyra</taxon>
        <taxon>Labyrinthulomycetes</taxon>
        <taxon>Thraustochytrida</taxon>
        <taxon>Thraustochytriidae</taxon>
        <taxon>Hondaea</taxon>
    </lineage>
</organism>
<evidence type="ECO:0000259" key="8">
    <source>
        <dbReference type="SMART" id="SM00822"/>
    </source>
</evidence>
<dbReference type="Pfam" id="PF13561">
    <property type="entry name" value="adh_short_C2"/>
    <property type="match status" value="1"/>
</dbReference>
<dbReference type="SMART" id="SM00822">
    <property type="entry name" value="PKS_KR"/>
    <property type="match status" value="1"/>
</dbReference>
<keyword evidence="10" id="KW-1185">Reference proteome</keyword>
<keyword evidence="1" id="KW-0521">NADP</keyword>
<reference evidence="9 10" key="1">
    <citation type="submission" date="2017-12" db="EMBL/GenBank/DDBJ databases">
        <title>Sequencing, de novo assembly and annotation of complete genome of a new Thraustochytrid species, strain FCC1311.</title>
        <authorList>
            <person name="Sedici K."/>
            <person name="Godart F."/>
            <person name="Aiese Cigliano R."/>
            <person name="Sanseverino W."/>
            <person name="Barakat M."/>
            <person name="Ortet P."/>
            <person name="Marechal E."/>
            <person name="Cagnac O."/>
            <person name="Amato A."/>
        </authorList>
    </citation>
    <scope>NUCLEOTIDE SEQUENCE [LARGE SCALE GENOMIC DNA]</scope>
</reference>
<dbReference type="GO" id="GO:0008670">
    <property type="term" value="F:2,4-dienoyl-CoA reductase (NADPH) activity"/>
    <property type="evidence" value="ECO:0007669"/>
    <property type="project" value="InterPro"/>
</dbReference>
<feature type="compositionally biased region" description="Acidic residues" evidence="7">
    <location>
        <begin position="351"/>
        <end position="363"/>
    </location>
</feature>
<dbReference type="GO" id="GO:0009062">
    <property type="term" value="P:fatty acid catabolic process"/>
    <property type="evidence" value="ECO:0007669"/>
    <property type="project" value="InterPro"/>
</dbReference>
<feature type="coiled-coil region" evidence="6">
    <location>
        <begin position="811"/>
        <end position="845"/>
    </location>
</feature>
<protein>
    <recommendedName>
        <fullName evidence="3">2,4-dienoyl-CoA reductase [(3E)-enoyl-CoA-producing]</fullName>
        <ecNumber evidence="3">1.3.1.124</ecNumber>
    </recommendedName>
</protein>
<dbReference type="PRINTS" id="PR00081">
    <property type="entry name" value="GDHRDH"/>
</dbReference>
<dbReference type="AlphaFoldDB" id="A0A2R5H1E4"/>
<evidence type="ECO:0000256" key="6">
    <source>
        <dbReference type="SAM" id="Coils"/>
    </source>
</evidence>
<dbReference type="InterPro" id="IPR002347">
    <property type="entry name" value="SDR_fam"/>
</dbReference>
<dbReference type="SUPFAM" id="SSF51735">
    <property type="entry name" value="NAD(P)-binding Rossmann-fold domains"/>
    <property type="match status" value="1"/>
</dbReference>
<feature type="compositionally biased region" description="Basic residues" evidence="7">
    <location>
        <begin position="261"/>
        <end position="271"/>
    </location>
</feature>
<evidence type="ECO:0000256" key="5">
    <source>
        <dbReference type="ARBA" id="ARBA00048340"/>
    </source>
</evidence>
<keyword evidence="6" id="KW-0175">Coiled coil</keyword>
<keyword evidence="2" id="KW-0560">Oxidoreductase</keyword>
<evidence type="ECO:0000256" key="4">
    <source>
        <dbReference type="ARBA" id="ARBA00048009"/>
    </source>
</evidence>
<dbReference type="InterPro" id="IPR045017">
    <property type="entry name" value="DECR2-like"/>
</dbReference>
<dbReference type="Gene3D" id="3.30.470.20">
    <property type="entry name" value="ATP-grasp fold, B domain"/>
    <property type="match status" value="1"/>
</dbReference>
<feature type="region of interest" description="Disordered" evidence="7">
    <location>
        <begin position="321"/>
        <end position="365"/>
    </location>
</feature>
<proteinExistence type="predicted"/>
<evidence type="ECO:0000256" key="2">
    <source>
        <dbReference type="ARBA" id="ARBA00023002"/>
    </source>
</evidence>